<name>A0A7Y9LPQ3_9BURK</name>
<keyword evidence="12 19" id="KW-0675">Receptor</keyword>
<dbReference type="InterPro" id="IPR012910">
    <property type="entry name" value="Plug_dom"/>
</dbReference>
<evidence type="ECO:0000256" key="10">
    <source>
        <dbReference type="ARBA" id="ARBA00023077"/>
    </source>
</evidence>
<keyword evidence="7 16" id="KW-0732">Signal</keyword>
<evidence type="ECO:0000256" key="16">
    <source>
        <dbReference type="SAM" id="SignalP"/>
    </source>
</evidence>
<dbReference type="Gene3D" id="2.170.130.10">
    <property type="entry name" value="TonB-dependent receptor, plug domain"/>
    <property type="match status" value="1"/>
</dbReference>
<dbReference type="InterPro" id="IPR000531">
    <property type="entry name" value="Beta-barrel_TonB"/>
</dbReference>
<dbReference type="Pfam" id="PF00593">
    <property type="entry name" value="TonB_dep_Rec_b-barrel"/>
    <property type="match status" value="1"/>
</dbReference>
<dbReference type="SUPFAM" id="SSF56935">
    <property type="entry name" value="Porins"/>
    <property type="match status" value="1"/>
</dbReference>
<dbReference type="Gene3D" id="2.40.170.20">
    <property type="entry name" value="TonB-dependent receptor, beta-barrel domain"/>
    <property type="match status" value="1"/>
</dbReference>
<dbReference type="CDD" id="cd01347">
    <property type="entry name" value="ligand_gated_channel"/>
    <property type="match status" value="1"/>
</dbReference>
<comment type="subcellular location">
    <subcellularLocation>
        <location evidence="1 14">Cell outer membrane</location>
        <topology evidence="1 14">Multi-pass membrane protein</topology>
    </subcellularLocation>
</comment>
<dbReference type="PANTHER" id="PTHR32552">
    <property type="entry name" value="FERRICHROME IRON RECEPTOR-RELATED"/>
    <property type="match status" value="1"/>
</dbReference>
<evidence type="ECO:0000256" key="3">
    <source>
        <dbReference type="ARBA" id="ARBA00022448"/>
    </source>
</evidence>
<dbReference type="Proteomes" id="UP000542125">
    <property type="component" value="Unassembled WGS sequence"/>
</dbReference>
<evidence type="ECO:0000313" key="19">
    <source>
        <dbReference type="EMBL" id="NYE84765.1"/>
    </source>
</evidence>
<keyword evidence="11 14" id="KW-0472">Membrane</keyword>
<accession>A0A7Y9LPQ3</accession>
<keyword evidence="20" id="KW-1185">Reference proteome</keyword>
<organism evidence="19 20">
    <name type="scientific">Pigmentiphaga litoralis</name>
    <dbReference type="NCBI Taxonomy" id="516702"/>
    <lineage>
        <taxon>Bacteria</taxon>
        <taxon>Pseudomonadati</taxon>
        <taxon>Pseudomonadota</taxon>
        <taxon>Betaproteobacteria</taxon>
        <taxon>Burkholderiales</taxon>
        <taxon>Alcaligenaceae</taxon>
        <taxon>Pigmentiphaga</taxon>
    </lineage>
</organism>
<evidence type="ECO:0000259" key="17">
    <source>
        <dbReference type="Pfam" id="PF00593"/>
    </source>
</evidence>
<dbReference type="EMBL" id="JACBYR010000001">
    <property type="protein sequence ID" value="NYE84765.1"/>
    <property type="molecule type" value="Genomic_DNA"/>
</dbReference>
<evidence type="ECO:0000256" key="9">
    <source>
        <dbReference type="ARBA" id="ARBA00023065"/>
    </source>
</evidence>
<evidence type="ECO:0000313" key="20">
    <source>
        <dbReference type="Proteomes" id="UP000542125"/>
    </source>
</evidence>
<comment type="caution">
    <text evidence="19">The sequence shown here is derived from an EMBL/GenBank/DDBJ whole genome shotgun (WGS) entry which is preliminary data.</text>
</comment>
<dbReference type="FunFam" id="2.40.170.20:FF:000005">
    <property type="entry name" value="TonB-dependent siderophore receptor"/>
    <property type="match status" value="1"/>
</dbReference>
<evidence type="ECO:0000259" key="18">
    <source>
        <dbReference type="Pfam" id="PF07715"/>
    </source>
</evidence>
<gene>
    <name evidence="19" type="ORF">FHW18_004036</name>
</gene>
<dbReference type="InterPro" id="IPR039426">
    <property type="entry name" value="TonB-dep_rcpt-like"/>
</dbReference>
<keyword evidence="9" id="KW-0406">Ion transport</keyword>
<dbReference type="GO" id="GO:0009279">
    <property type="term" value="C:cell outer membrane"/>
    <property type="evidence" value="ECO:0007669"/>
    <property type="project" value="UniProtKB-SubCell"/>
</dbReference>
<evidence type="ECO:0000256" key="11">
    <source>
        <dbReference type="ARBA" id="ARBA00023136"/>
    </source>
</evidence>
<evidence type="ECO:0000256" key="4">
    <source>
        <dbReference type="ARBA" id="ARBA00022452"/>
    </source>
</evidence>
<evidence type="ECO:0000256" key="15">
    <source>
        <dbReference type="RuleBase" id="RU003357"/>
    </source>
</evidence>
<dbReference type="InterPro" id="IPR010105">
    <property type="entry name" value="TonB_sidphr_rcpt"/>
</dbReference>
<feature type="domain" description="TonB-dependent receptor plug" evidence="18">
    <location>
        <begin position="69"/>
        <end position="170"/>
    </location>
</feature>
<evidence type="ECO:0000256" key="1">
    <source>
        <dbReference type="ARBA" id="ARBA00004571"/>
    </source>
</evidence>
<evidence type="ECO:0000256" key="13">
    <source>
        <dbReference type="ARBA" id="ARBA00023237"/>
    </source>
</evidence>
<dbReference type="GO" id="GO:0015344">
    <property type="term" value="F:siderophore uptake transmembrane transporter activity"/>
    <property type="evidence" value="ECO:0007669"/>
    <property type="project" value="TreeGrafter"/>
</dbReference>
<keyword evidence="8" id="KW-0408">Iron</keyword>
<dbReference type="Pfam" id="PF07715">
    <property type="entry name" value="Plug"/>
    <property type="match status" value="1"/>
</dbReference>
<keyword evidence="3 14" id="KW-0813">Transport</keyword>
<dbReference type="FunFam" id="2.170.130.10:FF:000001">
    <property type="entry name" value="Catecholate siderophore TonB-dependent receptor"/>
    <property type="match status" value="1"/>
</dbReference>
<dbReference type="NCBIfam" id="TIGR01783">
    <property type="entry name" value="TonB-siderophor"/>
    <property type="match status" value="1"/>
</dbReference>
<evidence type="ECO:0000256" key="12">
    <source>
        <dbReference type="ARBA" id="ARBA00023170"/>
    </source>
</evidence>
<feature type="domain" description="TonB-dependent receptor-like beta-barrel" evidence="17">
    <location>
        <begin position="245"/>
        <end position="707"/>
    </location>
</feature>
<dbReference type="GO" id="GO:0038023">
    <property type="term" value="F:signaling receptor activity"/>
    <property type="evidence" value="ECO:0007669"/>
    <property type="project" value="InterPro"/>
</dbReference>
<evidence type="ECO:0000256" key="7">
    <source>
        <dbReference type="ARBA" id="ARBA00022729"/>
    </source>
</evidence>
<keyword evidence="4 14" id="KW-1134">Transmembrane beta strand</keyword>
<evidence type="ECO:0000256" key="2">
    <source>
        <dbReference type="ARBA" id="ARBA00009810"/>
    </source>
</evidence>
<keyword evidence="5" id="KW-0410">Iron transport</keyword>
<evidence type="ECO:0000256" key="5">
    <source>
        <dbReference type="ARBA" id="ARBA00022496"/>
    </source>
</evidence>
<dbReference type="GO" id="GO:0015891">
    <property type="term" value="P:siderophore transport"/>
    <property type="evidence" value="ECO:0007669"/>
    <property type="project" value="InterPro"/>
</dbReference>
<evidence type="ECO:0000256" key="14">
    <source>
        <dbReference type="PROSITE-ProRule" id="PRU01360"/>
    </source>
</evidence>
<feature type="chain" id="PRO_5031408738" evidence="16">
    <location>
        <begin position="24"/>
        <end position="738"/>
    </location>
</feature>
<keyword evidence="10 15" id="KW-0798">TonB box</keyword>
<dbReference type="PANTHER" id="PTHR32552:SF68">
    <property type="entry name" value="FERRICHROME OUTER MEMBRANE TRANSPORTER_PHAGE RECEPTOR"/>
    <property type="match status" value="1"/>
</dbReference>
<evidence type="ECO:0000256" key="8">
    <source>
        <dbReference type="ARBA" id="ARBA00023004"/>
    </source>
</evidence>
<dbReference type="InterPro" id="IPR036942">
    <property type="entry name" value="Beta-barrel_TonB_sf"/>
</dbReference>
<dbReference type="InterPro" id="IPR037066">
    <property type="entry name" value="Plug_dom_sf"/>
</dbReference>
<comment type="similarity">
    <text evidence="2 14 15">Belongs to the TonB-dependent receptor family.</text>
</comment>
<keyword evidence="13 14" id="KW-0998">Cell outer membrane</keyword>
<proteinExistence type="inferred from homology"/>
<protein>
    <submittedName>
        <fullName evidence="19">Iron complex outermembrane receptor protein</fullName>
    </submittedName>
</protein>
<keyword evidence="6 14" id="KW-0812">Transmembrane</keyword>
<dbReference type="PROSITE" id="PS52016">
    <property type="entry name" value="TONB_DEPENDENT_REC_3"/>
    <property type="match status" value="1"/>
</dbReference>
<dbReference type="AlphaFoldDB" id="A0A7Y9LPQ3"/>
<dbReference type="RefSeq" id="WP_179588415.1">
    <property type="nucleotide sequence ID" value="NZ_JACBYR010000001.1"/>
</dbReference>
<reference evidence="19 20" key="1">
    <citation type="submission" date="2020-07" db="EMBL/GenBank/DDBJ databases">
        <title>Genomic Encyclopedia of Type Strains, Phase IV (KMG-V): Genome sequencing to study the core and pangenomes of soil and plant-associated prokaryotes.</title>
        <authorList>
            <person name="Whitman W."/>
        </authorList>
    </citation>
    <scope>NUCLEOTIDE SEQUENCE [LARGE SCALE GENOMIC DNA]</scope>
    <source>
        <strain evidence="19 20">SAS40</strain>
    </source>
</reference>
<feature type="signal peptide" evidence="16">
    <location>
        <begin position="1"/>
        <end position="23"/>
    </location>
</feature>
<sequence>MIHHRFTVVAASLAVAFPLTGLAQQSPAEAPARLPAIQVEAAGSALADPVDAGYAATRVRSAMKSNTSLLETPQAVNVITRTEMEQQGSVSVAQALRYTPGVVGQYGDNDVRYDWLTVRGFTPARYLDGLVLPFGVRGYAQPRVEVFGLERIEVLKGPSSGLFGQTAPGGLVNMVSKKPSEERLREVDLQYGSFDRKQAAFDFGGPVDENRAVLYRLTGLVKDSGTQYDYVKDNKVFLQGGLTFNLSDATRLNLMAQYQKIRSPGGGGAPVLPRVGTVVPSALGTISRGRFVGDPNYDLFTNEQKMLGYTLEHQLNERVGFKQTARVTQVDTNSRRVQVGAVFGDTQAARYAWSFPEKATTIQIDNQLNADLDWGVTRHRITAGVDYLRDRADYTESQLGIFYRPGTTTPEFFDLYNPVYGDRAVAVPPDALRIHQTREQLGVYLQDQVSIDKWRLTLAGRQDWTNTDTNTTNIAASGAATFRRTDIDANRFTGRAALAYAMDNGVSPYVSYSTSFQPLAGIRADGTNLKPSTGKQVEAGVKFQPANRNALLTAAVFDIKQDDVSATDPANTNYSIQVGQVTSRGIELEAKGSVTRALNLTLAYTYMDTEITRASSTAASAGRAGNRLNFVPRHQASVWADYTVQTGPLAGLGMGAGVRYRGSVFGDLANSQEVGGVTLVDAALRYDLGRLDDTLKGADLSVNFSNLFDKKYVVNCLAATACYWGTERTAVANLRYRW</sequence>
<evidence type="ECO:0000256" key="6">
    <source>
        <dbReference type="ARBA" id="ARBA00022692"/>
    </source>
</evidence>